<dbReference type="GO" id="GO:0020037">
    <property type="term" value="F:heme binding"/>
    <property type="evidence" value="ECO:0007669"/>
    <property type="project" value="InterPro"/>
</dbReference>
<dbReference type="GO" id="GO:0046872">
    <property type="term" value="F:metal ion binding"/>
    <property type="evidence" value="ECO:0007669"/>
    <property type="project" value="UniProtKB-KW"/>
</dbReference>
<dbReference type="OrthoDB" id="7596428at2"/>
<accession>A0A437J322</accession>
<evidence type="ECO:0000259" key="6">
    <source>
        <dbReference type="PROSITE" id="PS51007"/>
    </source>
</evidence>
<feature type="region of interest" description="Disordered" evidence="5">
    <location>
        <begin position="1"/>
        <end position="20"/>
    </location>
</feature>
<dbReference type="InterPro" id="IPR036909">
    <property type="entry name" value="Cyt_c-like_dom_sf"/>
</dbReference>
<organism evidence="7 8">
    <name type="scientific">Sphingobium algorifonticola</name>
    <dbReference type="NCBI Taxonomy" id="2008318"/>
    <lineage>
        <taxon>Bacteria</taxon>
        <taxon>Pseudomonadati</taxon>
        <taxon>Pseudomonadota</taxon>
        <taxon>Alphaproteobacteria</taxon>
        <taxon>Sphingomonadales</taxon>
        <taxon>Sphingomonadaceae</taxon>
        <taxon>Sphingobium</taxon>
    </lineage>
</organism>
<evidence type="ECO:0000313" key="8">
    <source>
        <dbReference type="Proteomes" id="UP000282977"/>
    </source>
</evidence>
<keyword evidence="8" id="KW-1185">Reference proteome</keyword>
<dbReference type="GO" id="GO:0009055">
    <property type="term" value="F:electron transfer activity"/>
    <property type="evidence" value="ECO:0007669"/>
    <property type="project" value="InterPro"/>
</dbReference>
<reference evidence="7 8" key="1">
    <citation type="submission" date="2019-01" db="EMBL/GenBank/DDBJ databases">
        <authorList>
            <person name="Chen W.-M."/>
        </authorList>
    </citation>
    <scope>NUCLEOTIDE SEQUENCE [LARGE SCALE GENOMIC DNA]</scope>
    <source>
        <strain evidence="7 8">TLA-22</strain>
    </source>
</reference>
<dbReference type="Pfam" id="PF13442">
    <property type="entry name" value="Cytochrome_CBB3"/>
    <property type="match status" value="1"/>
</dbReference>
<name>A0A437J322_9SPHN</name>
<dbReference type="AlphaFoldDB" id="A0A437J322"/>
<protein>
    <submittedName>
        <fullName evidence="7">C-type cytochrome</fullName>
    </submittedName>
</protein>
<dbReference type="Proteomes" id="UP000282977">
    <property type="component" value="Unassembled WGS sequence"/>
</dbReference>
<dbReference type="PROSITE" id="PS51007">
    <property type="entry name" value="CYTC"/>
    <property type="match status" value="1"/>
</dbReference>
<evidence type="ECO:0000256" key="3">
    <source>
        <dbReference type="ARBA" id="ARBA00023004"/>
    </source>
</evidence>
<evidence type="ECO:0000256" key="2">
    <source>
        <dbReference type="ARBA" id="ARBA00022723"/>
    </source>
</evidence>
<dbReference type="EMBL" id="RZUL01000016">
    <property type="protein sequence ID" value="RVT38678.1"/>
    <property type="molecule type" value="Genomic_DNA"/>
</dbReference>
<dbReference type="InterPro" id="IPR009056">
    <property type="entry name" value="Cyt_c-like_dom"/>
</dbReference>
<dbReference type="RefSeq" id="WP_127692146.1">
    <property type="nucleotide sequence ID" value="NZ_RZUL01000016.1"/>
</dbReference>
<keyword evidence="1 4" id="KW-0349">Heme</keyword>
<proteinExistence type="predicted"/>
<evidence type="ECO:0000256" key="5">
    <source>
        <dbReference type="SAM" id="MobiDB-lite"/>
    </source>
</evidence>
<evidence type="ECO:0000313" key="7">
    <source>
        <dbReference type="EMBL" id="RVT38678.1"/>
    </source>
</evidence>
<dbReference type="Gene3D" id="1.10.760.10">
    <property type="entry name" value="Cytochrome c-like domain"/>
    <property type="match status" value="1"/>
</dbReference>
<feature type="compositionally biased region" description="Low complexity" evidence="5">
    <location>
        <begin position="7"/>
        <end position="20"/>
    </location>
</feature>
<gene>
    <name evidence="7" type="ORF">ENE74_17475</name>
</gene>
<feature type="domain" description="Cytochrome c" evidence="6">
    <location>
        <begin position="17"/>
        <end position="98"/>
    </location>
</feature>
<keyword evidence="2 4" id="KW-0479">Metal-binding</keyword>
<comment type="caution">
    <text evidence="7">The sequence shown here is derived from an EMBL/GenBank/DDBJ whole genome shotgun (WGS) entry which is preliminary data.</text>
</comment>
<dbReference type="SUPFAM" id="SSF46626">
    <property type="entry name" value="Cytochrome c"/>
    <property type="match status" value="1"/>
</dbReference>
<keyword evidence="3 4" id="KW-0408">Iron</keyword>
<sequence>MARGPDATRPGPRATDAAAARGRAFAQSHCSACHAVVADHFSPNPDAPPFENVVDEEGLTRETLTWWLRHSHNFPEIMNFEIADHEVDALAAYMLTLRQPGTRRR</sequence>
<evidence type="ECO:0000256" key="1">
    <source>
        <dbReference type="ARBA" id="ARBA00022617"/>
    </source>
</evidence>
<evidence type="ECO:0000256" key="4">
    <source>
        <dbReference type="PROSITE-ProRule" id="PRU00433"/>
    </source>
</evidence>